<dbReference type="NCBIfam" id="TIGR04183">
    <property type="entry name" value="Por_Secre_tail"/>
    <property type="match status" value="1"/>
</dbReference>
<evidence type="ECO:0000313" key="3">
    <source>
        <dbReference type="Proteomes" id="UP000757103"/>
    </source>
</evidence>
<dbReference type="InterPro" id="IPR013783">
    <property type="entry name" value="Ig-like_fold"/>
</dbReference>
<dbReference type="AlphaFoldDB" id="A0A921SUM7"/>
<reference evidence="2" key="2">
    <citation type="submission" date="2021-09" db="EMBL/GenBank/DDBJ databases">
        <authorList>
            <person name="Gilroy R."/>
        </authorList>
    </citation>
    <scope>NUCLEOTIDE SEQUENCE</scope>
    <source>
        <strain evidence="2">CHK121-7720</strain>
    </source>
</reference>
<dbReference type="RefSeq" id="WP_273305505.1">
    <property type="nucleotide sequence ID" value="NZ_DYUD01000011.1"/>
</dbReference>
<organism evidence="2 3">
    <name type="scientific">Barnesiella viscericola</name>
    <dbReference type="NCBI Taxonomy" id="397865"/>
    <lineage>
        <taxon>Bacteria</taxon>
        <taxon>Pseudomonadati</taxon>
        <taxon>Bacteroidota</taxon>
        <taxon>Bacteroidia</taxon>
        <taxon>Bacteroidales</taxon>
        <taxon>Barnesiellaceae</taxon>
        <taxon>Barnesiella</taxon>
    </lineage>
</organism>
<dbReference type="Gene3D" id="1.10.1330.10">
    <property type="entry name" value="Dockerin domain"/>
    <property type="match status" value="1"/>
</dbReference>
<proteinExistence type="predicted"/>
<reference evidence="2" key="1">
    <citation type="journal article" date="2021" name="PeerJ">
        <title>Extensive microbial diversity within the chicken gut microbiome revealed by metagenomics and culture.</title>
        <authorList>
            <person name="Gilroy R."/>
            <person name="Ravi A."/>
            <person name="Getino M."/>
            <person name="Pursley I."/>
            <person name="Horton D.L."/>
            <person name="Alikhan N.F."/>
            <person name="Baker D."/>
            <person name="Gharbi K."/>
            <person name="Hall N."/>
            <person name="Watson M."/>
            <person name="Adriaenssens E.M."/>
            <person name="Foster-Nyarko E."/>
            <person name="Jarju S."/>
            <person name="Secka A."/>
            <person name="Antonio M."/>
            <person name="Oren A."/>
            <person name="Chaudhuri R.R."/>
            <person name="La Ragione R."/>
            <person name="Hildebrand F."/>
            <person name="Pallen M.J."/>
        </authorList>
    </citation>
    <scope>NUCLEOTIDE SEQUENCE</scope>
    <source>
        <strain evidence="2">CHK121-7720</strain>
    </source>
</reference>
<protein>
    <submittedName>
        <fullName evidence="2">T9SS type A sorting domain-containing protein</fullName>
    </submittedName>
</protein>
<evidence type="ECO:0000259" key="1">
    <source>
        <dbReference type="PROSITE" id="PS50093"/>
    </source>
</evidence>
<dbReference type="CDD" id="cd00146">
    <property type="entry name" value="PKD"/>
    <property type="match status" value="1"/>
</dbReference>
<dbReference type="Pfam" id="PF18911">
    <property type="entry name" value="PKD_4"/>
    <property type="match status" value="1"/>
</dbReference>
<sequence>MSLVTDEIPAGIHTLGLRLGYGNIWTPTVRNLVAVLPQNGKVDRIEYFWDKDPGIGQAIPYAVETDEETALVNMSILTDTLSGGMHLLGLRIGNGVSWSQTYTQLVGIAPNGGAVDAVEYFWDEDPGLGKATRYPLSDTGSEVTVSLSVMTDGLSRGVHMLGIRSHSVGWSTTLYKTVVVGAEGNPVEIVEYFWDEDPGYGKATPLRFQAGEPAIVDEEIPVPEDYGSHVLVIRARSGGIWSSALVQNVCVNASPDFTLAKDTVCCGEEVAIMNLTTGATDETVYEWDMNGDGEPDMIGGEDLTYTYDEAGEYMVTLSVKTVGECEATCAKPIVVLGTTAPSVSLSASSQEGCDGDTICFVAKALDAGFNPEFEWLINGETVAYGKSDTLQTNTLTDGAQVQVRVYSSNPCCQVEVAESAILTISVKPLPEVSMEPYFPVYTTESAFVLDGGFPAGGTYYVDGEEATYFDPQEHEPGVYLISYCYEAPSGCQSMVTQSLEVREPNEHSLLKGDVNKDEKVDTEDIPCAIDLIYGHVSPTWNKATADINEDDDLDVRDVVGIAGIILGDDQVEGTTDTQAAENGLVVNDVSAPIGTSAVDLTFELSDRDVVSGVQFDMLLPDGVDLESKTEGLTVGKKWNATNNVYTFLAYSENLESLGGRFDVRATLPVNLLKGAYDLLPENCIMSGPDMSSLEHQIQGGRLFVGTNSAVENLLDEGISIQVGQRGLNVLHAENGTLMITDMLGRFILATEIDSDAQFVPLSELVTGVYVAEVRVEEKIVRLKFIWK</sequence>
<dbReference type="InterPro" id="IPR026444">
    <property type="entry name" value="Secre_tail"/>
</dbReference>
<dbReference type="Proteomes" id="UP000757103">
    <property type="component" value="Unassembled WGS sequence"/>
</dbReference>
<accession>A0A921SUM7</accession>
<dbReference type="InterPro" id="IPR000601">
    <property type="entry name" value="PKD_dom"/>
</dbReference>
<dbReference type="SUPFAM" id="SSF49299">
    <property type="entry name" value="PKD domain"/>
    <property type="match status" value="1"/>
</dbReference>
<dbReference type="EMBL" id="DYUD01000011">
    <property type="protein sequence ID" value="HJG88464.1"/>
    <property type="molecule type" value="Genomic_DNA"/>
</dbReference>
<dbReference type="Gene3D" id="2.60.40.10">
    <property type="entry name" value="Immunoglobulins"/>
    <property type="match status" value="1"/>
</dbReference>
<dbReference type="InterPro" id="IPR036439">
    <property type="entry name" value="Dockerin_dom_sf"/>
</dbReference>
<dbReference type="InterPro" id="IPR035986">
    <property type="entry name" value="PKD_dom_sf"/>
</dbReference>
<evidence type="ECO:0000313" key="2">
    <source>
        <dbReference type="EMBL" id="HJG88464.1"/>
    </source>
</evidence>
<dbReference type="PROSITE" id="PS50093">
    <property type="entry name" value="PKD"/>
    <property type="match status" value="1"/>
</dbReference>
<dbReference type="GO" id="GO:0000272">
    <property type="term" value="P:polysaccharide catabolic process"/>
    <property type="evidence" value="ECO:0007669"/>
    <property type="project" value="InterPro"/>
</dbReference>
<name>A0A921SUM7_9BACT</name>
<gene>
    <name evidence="2" type="ORF">K8U91_03155</name>
</gene>
<comment type="caution">
    <text evidence="2">The sequence shown here is derived from an EMBL/GenBank/DDBJ whole genome shotgun (WGS) entry which is preliminary data.</text>
</comment>
<feature type="domain" description="PKD" evidence="1">
    <location>
        <begin position="277"/>
        <end position="319"/>
    </location>
</feature>
<dbReference type="SUPFAM" id="SSF63446">
    <property type="entry name" value="Type I dockerin domain"/>
    <property type="match status" value="1"/>
</dbReference>